<evidence type="ECO:0000256" key="1">
    <source>
        <dbReference type="SAM" id="MobiDB-lite"/>
    </source>
</evidence>
<evidence type="ECO:0008006" key="5">
    <source>
        <dbReference type="Google" id="ProtNLM"/>
    </source>
</evidence>
<dbReference type="Proteomes" id="UP000198855">
    <property type="component" value="Unassembled WGS sequence"/>
</dbReference>
<dbReference type="RefSeq" id="WP_091184148.1">
    <property type="nucleotide sequence ID" value="NZ_FOMT01000002.1"/>
</dbReference>
<sequence length="249" mass="27589">MNKRVAGLLMISCLLISMTAACGYEKRIQSSDHDYGSRKAGDAKMLGGKLYGTSSANNPYQHDNAFFEYSNTISNEVSKLGGVGSAIVMLTDKNAYVGLALDWTAVGTKSTGHTDEQDRSGASEGVYNHDTGSQRWDNRHLVTPYNSLFTVNDHSMLSDELKQTVAIKVRELAPTVQEVHISANMDYVNELNEYAKQAWMNHSLTPWLNDFNTLVKYQFAGGDIMPQKMKDDENIRAKHKGGQSIIPTQ</sequence>
<feature type="compositionally biased region" description="Basic and acidic residues" evidence="1">
    <location>
        <begin position="112"/>
        <end position="121"/>
    </location>
</feature>
<protein>
    <recommendedName>
        <fullName evidence="5">Sporulation lipoprotein YhcN/YlaJ (Spore_YhcN_YlaJ)</fullName>
    </recommendedName>
</protein>
<evidence type="ECO:0000313" key="3">
    <source>
        <dbReference type="EMBL" id="SFE02257.1"/>
    </source>
</evidence>
<organism evidence="3 4">
    <name type="scientific">Paenibacillus catalpae</name>
    <dbReference type="NCBI Taxonomy" id="1045775"/>
    <lineage>
        <taxon>Bacteria</taxon>
        <taxon>Bacillati</taxon>
        <taxon>Bacillota</taxon>
        <taxon>Bacilli</taxon>
        <taxon>Bacillales</taxon>
        <taxon>Paenibacillaceae</taxon>
        <taxon>Paenibacillus</taxon>
    </lineage>
</organism>
<gene>
    <name evidence="3" type="ORF">SAMN05216378_2006</name>
</gene>
<keyword evidence="2" id="KW-0732">Signal</keyword>
<dbReference type="AlphaFoldDB" id="A0A1I1X4G5"/>
<feature type="region of interest" description="Disordered" evidence="1">
    <location>
        <begin position="110"/>
        <end position="133"/>
    </location>
</feature>
<dbReference type="STRING" id="1045775.SAMN05216378_2006"/>
<feature type="chain" id="PRO_5011515169" description="Sporulation lipoprotein YhcN/YlaJ (Spore_YhcN_YlaJ)" evidence="2">
    <location>
        <begin position="24"/>
        <end position="249"/>
    </location>
</feature>
<name>A0A1I1X4G5_9BACL</name>
<reference evidence="4" key="1">
    <citation type="submission" date="2016-10" db="EMBL/GenBank/DDBJ databases">
        <authorList>
            <person name="Varghese N."/>
            <person name="Submissions S."/>
        </authorList>
    </citation>
    <scope>NUCLEOTIDE SEQUENCE [LARGE SCALE GENOMIC DNA]</scope>
    <source>
        <strain evidence="4">CGMCC 1.10784</strain>
    </source>
</reference>
<evidence type="ECO:0000256" key="2">
    <source>
        <dbReference type="SAM" id="SignalP"/>
    </source>
</evidence>
<accession>A0A1I1X4G5</accession>
<keyword evidence="4" id="KW-1185">Reference proteome</keyword>
<evidence type="ECO:0000313" key="4">
    <source>
        <dbReference type="Proteomes" id="UP000198855"/>
    </source>
</evidence>
<dbReference type="OrthoDB" id="2653555at2"/>
<feature type="signal peptide" evidence="2">
    <location>
        <begin position="1"/>
        <end position="23"/>
    </location>
</feature>
<dbReference type="PROSITE" id="PS51257">
    <property type="entry name" value="PROKAR_LIPOPROTEIN"/>
    <property type="match status" value="1"/>
</dbReference>
<dbReference type="EMBL" id="FOMT01000002">
    <property type="protein sequence ID" value="SFE02257.1"/>
    <property type="molecule type" value="Genomic_DNA"/>
</dbReference>
<proteinExistence type="predicted"/>